<evidence type="ECO:0000256" key="9">
    <source>
        <dbReference type="ARBA" id="ARBA00022679"/>
    </source>
</evidence>
<evidence type="ECO:0000256" key="20">
    <source>
        <dbReference type="ARBA" id="ARBA00023006"/>
    </source>
</evidence>
<evidence type="ECO:0000256" key="21">
    <source>
        <dbReference type="ARBA" id="ARBA00023128"/>
    </source>
</evidence>
<evidence type="ECO:0000256" key="22">
    <source>
        <dbReference type="ARBA" id="ARBA00023136"/>
    </source>
</evidence>
<evidence type="ECO:0000256" key="17">
    <source>
        <dbReference type="ARBA" id="ARBA00022842"/>
    </source>
</evidence>
<keyword evidence="18" id="KW-0809">Transit peptide</keyword>
<dbReference type="GO" id="GO:0046872">
    <property type="term" value="F:metal ion binding"/>
    <property type="evidence" value="ECO:0007669"/>
    <property type="project" value="UniProtKB-KW"/>
</dbReference>
<protein>
    <recommendedName>
        <fullName evidence="28">Serine/threonine-protein kinase PINK1, mitochondrial</fullName>
        <ecNumber evidence="5">2.7.11.1</ecNumber>
    </recommendedName>
    <alternativeName>
        <fullName evidence="27">Serine/threonine-protein kinase Pink1, mitochondrial</fullName>
    </alternativeName>
</protein>
<dbReference type="PROSITE" id="PS50011">
    <property type="entry name" value="PROTEIN_KINASE_DOM"/>
    <property type="match status" value="1"/>
</dbReference>
<dbReference type="GO" id="GO:0005743">
    <property type="term" value="C:mitochondrial inner membrane"/>
    <property type="evidence" value="ECO:0007669"/>
    <property type="project" value="UniProtKB-SubCell"/>
</dbReference>
<dbReference type="InterPro" id="IPR011009">
    <property type="entry name" value="Kinase-like_dom_sf"/>
</dbReference>
<dbReference type="EC" id="2.7.11.1" evidence="5"/>
<proteinExistence type="inferred from homology"/>
<keyword evidence="14" id="KW-1000">Mitochondrion outer membrane</keyword>
<comment type="catalytic activity">
    <reaction evidence="24">
        <text>L-threonyl-[protein] + ATP = O-phospho-L-threonyl-[protein] + ADP + H(+)</text>
        <dbReference type="Rhea" id="RHEA:46608"/>
        <dbReference type="Rhea" id="RHEA-COMP:11060"/>
        <dbReference type="Rhea" id="RHEA-COMP:11605"/>
        <dbReference type="ChEBI" id="CHEBI:15378"/>
        <dbReference type="ChEBI" id="CHEBI:30013"/>
        <dbReference type="ChEBI" id="CHEBI:30616"/>
        <dbReference type="ChEBI" id="CHEBI:61977"/>
        <dbReference type="ChEBI" id="CHEBI:456216"/>
        <dbReference type="EC" id="2.7.11.1"/>
    </reaction>
</comment>
<comment type="similarity">
    <text evidence="23">Belongs to the protein kinase superfamily.</text>
</comment>
<evidence type="ECO:0000256" key="4">
    <source>
        <dbReference type="ARBA" id="ARBA00004572"/>
    </source>
</evidence>
<dbReference type="GO" id="GO:0005829">
    <property type="term" value="C:cytosol"/>
    <property type="evidence" value="ECO:0007669"/>
    <property type="project" value="UniProtKB-SubCell"/>
</dbReference>
<dbReference type="SMART" id="SM00220">
    <property type="entry name" value="S_TKc"/>
    <property type="match status" value="1"/>
</dbReference>
<evidence type="ECO:0000256" key="28">
    <source>
        <dbReference type="ARBA" id="ARBA00074253"/>
    </source>
</evidence>
<evidence type="ECO:0000256" key="10">
    <source>
        <dbReference type="ARBA" id="ARBA00022692"/>
    </source>
</evidence>
<dbReference type="Proteomes" id="UP000316079">
    <property type="component" value="Unassembled WGS sequence"/>
</dbReference>
<comment type="catalytic activity">
    <reaction evidence="25">
        <text>L-seryl-[protein] + ATP = O-phospho-L-seryl-[protein] + ADP + H(+)</text>
        <dbReference type="Rhea" id="RHEA:17989"/>
        <dbReference type="Rhea" id="RHEA-COMP:9863"/>
        <dbReference type="Rhea" id="RHEA-COMP:11604"/>
        <dbReference type="ChEBI" id="CHEBI:15378"/>
        <dbReference type="ChEBI" id="CHEBI:29999"/>
        <dbReference type="ChEBI" id="CHEBI:30616"/>
        <dbReference type="ChEBI" id="CHEBI:83421"/>
        <dbReference type="ChEBI" id="CHEBI:456216"/>
        <dbReference type="EC" id="2.7.11.1"/>
    </reaction>
</comment>
<evidence type="ECO:0000259" key="29">
    <source>
        <dbReference type="PROSITE" id="PS50011"/>
    </source>
</evidence>
<dbReference type="Gene3D" id="1.10.510.10">
    <property type="entry name" value="Transferase(Phosphotransferase) domain 1"/>
    <property type="match status" value="1"/>
</dbReference>
<feature type="domain" description="Protein kinase" evidence="29">
    <location>
        <begin position="168"/>
        <end position="526"/>
    </location>
</feature>
<evidence type="ECO:0000313" key="31">
    <source>
        <dbReference type="Proteomes" id="UP000316079"/>
    </source>
</evidence>
<keyword evidence="13" id="KW-0418">Kinase</keyword>
<dbReference type="InterPro" id="IPR000719">
    <property type="entry name" value="Prot_kinase_dom"/>
</dbReference>
<evidence type="ECO:0000256" key="11">
    <source>
        <dbReference type="ARBA" id="ARBA00022723"/>
    </source>
</evidence>
<accession>A0A553P0Y3</accession>
<dbReference type="GO" id="GO:0043066">
    <property type="term" value="P:negative regulation of apoptotic process"/>
    <property type="evidence" value="ECO:0007669"/>
    <property type="project" value="UniProtKB-ARBA"/>
</dbReference>
<keyword evidence="8" id="KW-0597">Phosphoprotein</keyword>
<dbReference type="PROSITE" id="PS00108">
    <property type="entry name" value="PROTEIN_KINASE_ST"/>
    <property type="match status" value="1"/>
</dbReference>
<evidence type="ECO:0000256" key="27">
    <source>
        <dbReference type="ARBA" id="ARBA00071830"/>
    </source>
</evidence>
<keyword evidence="19" id="KW-1133">Transmembrane helix</keyword>
<evidence type="ECO:0000256" key="8">
    <source>
        <dbReference type="ARBA" id="ARBA00022553"/>
    </source>
</evidence>
<dbReference type="InterPro" id="IPR051511">
    <property type="entry name" value="MitoQC_Scaffold_Kinases"/>
</dbReference>
<evidence type="ECO:0000256" key="14">
    <source>
        <dbReference type="ARBA" id="ARBA00022787"/>
    </source>
</evidence>
<keyword evidence="20" id="KW-0072">Autophagy</keyword>
<keyword evidence="6" id="KW-0963">Cytoplasm</keyword>
<keyword evidence="17" id="KW-0460">Magnesium</keyword>
<keyword evidence="10" id="KW-0812">Transmembrane</keyword>
<reference evidence="30 31" key="1">
    <citation type="journal article" date="2019" name="Sci. Data">
        <title>Hybrid genome assembly and annotation of Danionella translucida.</title>
        <authorList>
            <person name="Kadobianskyi M."/>
            <person name="Schulze L."/>
            <person name="Schuelke M."/>
            <person name="Judkewitz B."/>
        </authorList>
    </citation>
    <scope>NUCLEOTIDE SEQUENCE [LARGE SCALE GENOMIC DNA]</scope>
    <source>
        <strain evidence="30 31">Bolton</strain>
    </source>
</reference>
<dbReference type="GO" id="GO:0004674">
    <property type="term" value="F:protein serine/threonine kinase activity"/>
    <property type="evidence" value="ECO:0007669"/>
    <property type="project" value="UniProtKB-KW"/>
</dbReference>
<evidence type="ECO:0000256" key="5">
    <source>
        <dbReference type="ARBA" id="ARBA00012513"/>
    </source>
</evidence>
<comment type="subcellular location">
    <subcellularLocation>
        <location evidence="3">Cytoplasm</location>
        <location evidence="3">Cytosol</location>
    </subcellularLocation>
    <subcellularLocation>
        <location evidence="2">Mitochondrion inner membrane</location>
        <topology evidence="2">Single-pass membrane protein</topology>
    </subcellularLocation>
    <subcellularLocation>
        <location evidence="4">Mitochondrion outer membrane</location>
        <topology evidence="4">Single-pass membrane protein</topology>
    </subcellularLocation>
</comment>
<evidence type="ECO:0000256" key="24">
    <source>
        <dbReference type="ARBA" id="ARBA00047899"/>
    </source>
</evidence>
<dbReference type="GO" id="GO:0090141">
    <property type="term" value="P:positive regulation of mitochondrial fission"/>
    <property type="evidence" value="ECO:0007669"/>
    <property type="project" value="TreeGrafter"/>
</dbReference>
<dbReference type="OrthoDB" id="1405469at2759"/>
<dbReference type="STRING" id="623744.A0A553P0Y3"/>
<dbReference type="PANTHER" id="PTHR22972">
    <property type="entry name" value="SERINE/THREONINE PROTEIN KINASE"/>
    <property type="match status" value="1"/>
</dbReference>
<comment type="caution">
    <text evidence="30">The sequence shown here is derived from an EMBL/GenBank/DDBJ whole genome shotgun (WGS) entry which is preliminary data.</text>
</comment>
<evidence type="ECO:0000256" key="7">
    <source>
        <dbReference type="ARBA" id="ARBA00022527"/>
    </source>
</evidence>
<evidence type="ECO:0000256" key="19">
    <source>
        <dbReference type="ARBA" id="ARBA00022989"/>
    </source>
</evidence>
<evidence type="ECO:0000256" key="13">
    <source>
        <dbReference type="ARBA" id="ARBA00022777"/>
    </source>
</evidence>
<evidence type="ECO:0000256" key="3">
    <source>
        <dbReference type="ARBA" id="ARBA00004514"/>
    </source>
</evidence>
<evidence type="ECO:0000256" key="16">
    <source>
        <dbReference type="ARBA" id="ARBA00022840"/>
    </source>
</evidence>
<comment type="cofactor">
    <cofactor evidence="1">
        <name>Mg(2+)</name>
        <dbReference type="ChEBI" id="CHEBI:18420"/>
    </cofactor>
</comment>
<dbReference type="GO" id="GO:0005524">
    <property type="term" value="F:ATP binding"/>
    <property type="evidence" value="ECO:0007669"/>
    <property type="project" value="UniProtKB-KW"/>
</dbReference>
<keyword evidence="9" id="KW-0808">Transferase</keyword>
<evidence type="ECO:0000256" key="23">
    <source>
        <dbReference type="ARBA" id="ARBA00038349"/>
    </source>
</evidence>
<dbReference type="GO" id="GO:0005783">
    <property type="term" value="C:endoplasmic reticulum"/>
    <property type="evidence" value="ECO:0007669"/>
    <property type="project" value="UniProtKB-ARBA"/>
</dbReference>
<gene>
    <name evidence="30" type="ORF">DNTS_016583</name>
</gene>
<keyword evidence="7" id="KW-0723">Serine/threonine-protein kinase</keyword>
<dbReference type="Pfam" id="PF00069">
    <property type="entry name" value="Pkinase"/>
    <property type="match status" value="1"/>
</dbReference>
<evidence type="ECO:0000256" key="12">
    <source>
        <dbReference type="ARBA" id="ARBA00022741"/>
    </source>
</evidence>
<dbReference type="GO" id="GO:0000422">
    <property type="term" value="P:autophagy of mitochondrion"/>
    <property type="evidence" value="ECO:0007669"/>
    <property type="project" value="TreeGrafter"/>
</dbReference>
<evidence type="ECO:0000256" key="6">
    <source>
        <dbReference type="ARBA" id="ARBA00022490"/>
    </source>
</evidence>
<keyword evidence="31" id="KW-1185">Reference proteome</keyword>
<comment type="subunit">
    <text evidence="26">Upon mitochondrial depolarization, it forms a supercomplex with TOM and TIM23 complexes. PINK1-TOM-TIM23 supercomplex formation requires PINK1 interaction with TOMM20 and TOMM70 and is critical for PINK1 stabilization at the outer mitochondrial membrane, kinase activation and downstream mitophagy. Upon mitochondrial depolarization, interacts with TIMM23; the interaction is required for PINK1 accumulation at the outer mitochondrial membrane, kinase activation by autophosphorylation and PRKN recruitement to mitochondria. Interacts with PRKN. Interacts with FBXO7. Forms a complex with PRKN and PARK7. Interacts with NENF.</text>
</comment>
<evidence type="ECO:0000256" key="25">
    <source>
        <dbReference type="ARBA" id="ARBA00048679"/>
    </source>
</evidence>
<evidence type="ECO:0000313" key="30">
    <source>
        <dbReference type="EMBL" id="TRY71343.1"/>
    </source>
</evidence>
<dbReference type="EMBL" id="SRMA01026759">
    <property type="protein sequence ID" value="TRY71343.1"/>
    <property type="molecule type" value="Genomic_DNA"/>
</dbReference>
<organism evidence="30 31">
    <name type="scientific">Danionella cerebrum</name>
    <dbReference type="NCBI Taxonomy" id="2873325"/>
    <lineage>
        <taxon>Eukaryota</taxon>
        <taxon>Metazoa</taxon>
        <taxon>Chordata</taxon>
        <taxon>Craniata</taxon>
        <taxon>Vertebrata</taxon>
        <taxon>Euteleostomi</taxon>
        <taxon>Actinopterygii</taxon>
        <taxon>Neopterygii</taxon>
        <taxon>Teleostei</taxon>
        <taxon>Ostariophysi</taxon>
        <taxon>Cypriniformes</taxon>
        <taxon>Danionidae</taxon>
        <taxon>Danioninae</taxon>
        <taxon>Danionella</taxon>
    </lineage>
</organism>
<keyword evidence="12" id="KW-0547">Nucleotide-binding</keyword>
<dbReference type="InterPro" id="IPR008271">
    <property type="entry name" value="Ser/Thr_kinase_AS"/>
</dbReference>
<dbReference type="PANTHER" id="PTHR22972:SF7">
    <property type="entry name" value="SERINE_THREONINE-PROTEIN KINASE PINK1, MITOCHONDRIAL"/>
    <property type="match status" value="1"/>
</dbReference>
<name>A0A553P0Y3_9TELE</name>
<keyword evidence="11" id="KW-0479">Metal-binding</keyword>
<keyword evidence="16" id="KW-0067">ATP-binding</keyword>
<keyword evidence="15" id="KW-0999">Mitochondrion inner membrane</keyword>
<dbReference type="FunFam" id="1.10.510.10:FF:000418">
    <property type="entry name" value="PTEN induced kinase 1"/>
    <property type="match status" value="1"/>
</dbReference>
<dbReference type="GO" id="GO:0005741">
    <property type="term" value="C:mitochondrial outer membrane"/>
    <property type="evidence" value="ECO:0007669"/>
    <property type="project" value="UniProtKB-SubCell"/>
</dbReference>
<keyword evidence="22" id="KW-0472">Membrane</keyword>
<evidence type="ECO:0000256" key="2">
    <source>
        <dbReference type="ARBA" id="ARBA00004434"/>
    </source>
</evidence>
<sequence length="582" mass="64441">MSLILANQRCVNKLSLNGEALAFAISYRSNKGGKMSVKHALRRGLELGKSVFQLGVFKPAARVAAKFRGERLRVSRPTRTVQPQSFLPGRYRFFRLSLSGLAAQLQRGGFRRVINGGSPRNRAFFLAFGVGLGLIEKDLEEDRTSAALKKKVQSALKPFSSGYSLDDYVIGKQIGKGCNAAVYEAAAPFAPPVESKRSSLVEVNQTEAQDERKKTEPLQFNDTCRFPLAMKMIWNMGPSSSSDAILQSMSMELVPSCPEALKENQPALDGHFGLVPKRLNIHPNVIRVHRAFTAEVPLLPGAQEEYPDVLPPRLNPLGLGRNRTLFLVMKNYPCTLRQYLEKCVPSRTHGSLMLLQLLEAVDHLCRQEIAHRDLKSDNVLLEFDHMGCPRLVVADFGCCLAEDSGLKLRFSSSWVNRGGNSCLMAPEVATAVPGPGVLIDYSKADAWAVGALAYELCGLQNPFYGSKGLESRNYREKQLPALPDSASDAFRLVRPSARVAANILHISLWGRRVLDERKLRTLMAWLQCQSAVVLLKAHGPQGRSVEAELQRSFLANIDLQELRSAVGFLTYEPDLWDSLLQP</sequence>
<evidence type="ECO:0000256" key="18">
    <source>
        <dbReference type="ARBA" id="ARBA00022946"/>
    </source>
</evidence>
<dbReference type="AlphaFoldDB" id="A0A553P0Y3"/>
<evidence type="ECO:0000256" key="1">
    <source>
        <dbReference type="ARBA" id="ARBA00001946"/>
    </source>
</evidence>
<dbReference type="SUPFAM" id="SSF56112">
    <property type="entry name" value="Protein kinase-like (PK-like)"/>
    <property type="match status" value="1"/>
</dbReference>
<dbReference type="GO" id="GO:0006950">
    <property type="term" value="P:response to stress"/>
    <property type="evidence" value="ECO:0007669"/>
    <property type="project" value="UniProtKB-ARBA"/>
</dbReference>
<evidence type="ECO:0000256" key="15">
    <source>
        <dbReference type="ARBA" id="ARBA00022792"/>
    </source>
</evidence>
<keyword evidence="21" id="KW-0496">Mitochondrion</keyword>
<evidence type="ECO:0000256" key="26">
    <source>
        <dbReference type="ARBA" id="ARBA00062732"/>
    </source>
</evidence>